<protein>
    <submittedName>
        <fullName evidence="2">Uncharacterized protein</fullName>
    </submittedName>
</protein>
<sequence length="148" mass="16934">MYTSDPNKQRHQKTAVLFLALSVFCVALTLIYEQFSYGQFSPYMRLMFLIPLLLGTVPALIRSRFRIPYRPNVSSTYFWNMGIALFLNGCLIKSIIEISGRFTSYDRMYWIGGTICIAASLLLSLLSFRPKKRKKAGEDSLAFHSLAK</sequence>
<keyword evidence="1" id="KW-0472">Membrane</keyword>
<evidence type="ECO:0000256" key="1">
    <source>
        <dbReference type="SAM" id="Phobius"/>
    </source>
</evidence>
<accession>A0A6N7V2F7</accession>
<evidence type="ECO:0000313" key="3">
    <source>
        <dbReference type="Proteomes" id="UP000434409"/>
    </source>
</evidence>
<name>A0A6N7V2F7_9FIRM</name>
<feature type="transmembrane region" description="Helical" evidence="1">
    <location>
        <begin position="44"/>
        <end position="65"/>
    </location>
</feature>
<feature type="transmembrane region" description="Helical" evidence="1">
    <location>
        <begin position="14"/>
        <end position="32"/>
    </location>
</feature>
<keyword evidence="1" id="KW-1133">Transmembrane helix</keyword>
<gene>
    <name evidence="2" type="ORF">FYJ34_08720</name>
</gene>
<dbReference type="AlphaFoldDB" id="A0A6N7V2F7"/>
<dbReference type="RefSeq" id="WP_154477931.1">
    <property type="nucleotide sequence ID" value="NZ_VULY01000018.1"/>
</dbReference>
<evidence type="ECO:0000313" key="2">
    <source>
        <dbReference type="EMBL" id="MSR94337.1"/>
    </source>
</evidence>
<feature type="transmembrane region" description="Helical" evidence="1">
    <location>
        <begin position="108"/>
        <end position="128"/>
    </location>
</feature>
<proteinExistence type="predicted"/>
<dbReference type="Proteomes" id="UP000434409">
    <property type="component" value="Unassembled WGS sequence"/>
</dbReference>
<keyword evidence="3" id="KW-1185">Reference proteome</keyword>
<organism evidence="2 3">
    <name type="scientific">Suipraeoptans intestinalis</name>
    <dbReference type="NCBI Taxonomy" id="2606628"/>
    <lineage>
        <taxon>Bacteria</taxon>
        <taxon>Bacillati</taxon>
        <taxon>Bacillota</taxon>
        <taxon>Clostridia</taxon>
        <taxon>Lachnospirales</taxon>
        <taxon>Lachnospiraceae</taxon>
        <taxon>Suipraeoptans</taxon>
    </lineage>
</organism>
<feature type="transmembrane region" description="Helical" evidence="1">
    <location>
        <begin position="77"/>
        <end position="96"/>
    </location>
</feature>
<dbReference type="SUPFAM" id="SSF103473">
    <property type="entry name" value="MFS general substrate transporter"/>
    <property type="match status" value="1"/>
</dbReference>
<dbReference type="EMBL" id="VULY01000018">
    <property type="protein sequence ID" value="MSR94337.1"/>
    <property type="molecule type" value="Genomic_DNA"/>
</dbReference>
<keyword evidence="1" id="KW-0812">Transmembrane</keyword>
<dbReference type="InterPro" id="IPR036259">
    <property type="entry name" value="MFS_trans_sf"/>
</dbReference>
<reference evidence="2 3" key="1">
    <citation type="submission" date="2019-08" db="EMBL/GenBank/DDBJ databases">
        <title>In-depth cultivation of the pig gut microbiome towards novel bacterial diversity and tailored functional studies.</title>
        <authorList>
            <person name="Wylensek D."/>
            <person name="Hitch T.C.A."/>
            <person name="Clavel T."/>
        </authorList>
    </citation>
    <scope>NUCLEOTIDE SEQUENCE [LARGE SCALE GENOMIC DNA]</scope>
    <source>
        <strain evidence="2 3">68-1-5</strain>
    </source>
</reference>
<comment type="caution">
    <text evidence="2">The sequence shown here is derived from an EMBL/GenBank/DDBJ whole genome shotgun (WGS) entry which is preliminary data.</text>
</comment>